<organism evidence="3 4">
    <name type="scientific">Rhodocollybia butyracea</name>
    <dbReference type="NCBI Taxonomy" id="206335"/>
    <lineage>
        <taxon>Eukaryota</taxon>
        <taxon>Fungi</taxon>
        <taxon>Dikarya</taxon>
        <taxon>Basidiomycota</taxon>
        <taxon>Agaricomycotina</taxon>
        <taxon>Agaricomycetes</taxon>
        <taxon>Agaricomycetidae</taxon>
        <taxon>Agaricales</taxon>
        <taxon>Marasmiineae</taxon>
        <taxon>Omphalotaceae</taxon>
        <taxon>Rhodocollybia</taxon>
    </lineage>
</organism>
<dbReference type="EMBL" id="JADNRY010000147">
    <property type="protein sequence ID" value="KAF9063416.1"/>
    <property type="molecule type" value="Genomic_DNA"/>
</dbReference>
<evidence type="ECO:0000256" key="2">
    <source>
        <dbReference type="SAM" id="SignalP"/>
    </source>
</evidence>
<gene>
    <name evidence="3" type="ORF">BDP27DRAFT_1426927</name>
</gene>
<feature type="chain" id="PRO_5040162402" evidence="2">
    <location>
        <begin position="19"/>
        <end position="324"/>
    </location>
</feature>
<evidence type="ECO:0000313" key="4">
    <source>
        <dbReference type="Proteomes" id="UP000772434"/>
    </source>
</evidence>
<feature type="signal peptide" evidence="2">
    <location>
        <begin position="1"/>
        <end position="18"/>
    </location>
</feature>
<comment type="caution">
    <text evidence="3">The sequence shown here is derived from an EMBL/GenBank/DDBJ whole genome shotgun (WGS) entry which is preliminary data.</text>
</comment>
<dbReference type="Proteomes" id="UP000772434">
    <property type="component" value="Unassembled WGS sequence"/>
</dbReference>
<dbReference type="AlphaFoldDB" id="A0A9P5PHD4"/>
<protein>
    <submittedName>
        <fullName evidence="3">Uncharacterized protein</fullName>
    </submittedName>
</protein>
<feature type="compositionally biased region" description="Polar residues" evidence="1">
    <location>
        <begin position="170"/>
        <end position="179"/>
    </location>
</feature>
<evidence type="ECO:0000313" key="3">
    <source>
        <dbReference type="EMBL" id="KAF9063416.1"/>
    </source>
</evidence>
<feature type="compositionally biased region" description="Low complexity" evidence="1">
    <location>
        <begin position="148"/>
        <end position="169"/>
    </location>
</feature>
<keyword evidence="4" id="KW-1185">Reference proteome</keyword>
<feature type="region of interest" description="Disordered" evidence="1">
    <location>
        <begin position="140"/>
        <end position="179"/>
    </location>
</feature>
<reference evidence="3" key="1">
    <citation type="submission" date="2020-11" db="EMBL/GenBank/DDBJ databases">
        <authorList>
            <consortium name="DOE Joint Genome Institute"/>
            <person name="Ahrendt S."/>
            <person name="Riley R."/>
            <person name="Andreopoulos W."/>
            <person name="Labutti K."/>
            <person name="Pangilinan J."/>
            <person name="Ruiz-Duenas F.J."/>
            <person name="Barrasa J.M."/>
            <person name="Sanchez-Garcia M."/>
            <person name="Camarero S."/>
            <person name="Miyauchi S."/>
            <person name="Serrano A."/>
            <person name="Linde D."/>
            <person name="Babiker R."/>
            <person name="Drula E."/>
            <person name="Ayuso-Fernandez I."/>
            <person name="Pacheco R."/>
            <person name="Padilla G."/>
            <person name="Ferreira P."/>
            <person name="Barriuso J."/>
            <person name="Kellner H."/>
            <person name="Castanera R."/>
            <person name="Alfaro M."/>
            <person name="Ramirez L."/>
            <person name="Pisabarro A.G."/>
            <person name="Kuo A."/>
            <person name="Tritt A."/>
            <person name="Lipzen A."/>
            <person name="He G."/>
            <person name="Yan M."/>
            <person name="Ng V."/>
            <person name="Cullen D."/>
            <person name="Martin F."/>
            <person name="Rosso M.-N."/>
            <person name="Henrissat B."/>
            <person name="Hibbett D."/>
            <person name="Martinez A.T."/>
            <person name="Grigoriev I.V."/>
        </authorList>
    </citation>
    <scope>NUCLEOTIDE SEQUENCE</scope>
    <source>
        <strain evidence="3">AH 40177</strain>
    </source>
</reference>
<keyword evidence="2" id="KW-0732">Signal</keyword>
<sequence>MLSKVILIAAGFIAAASAAPAVSPVNIKFCTAAGVCSVAPIAAGSCVPFTLSNITSVIVSGGATCEFFSTNNCTGGAVLIMDIPRNFVLEVISNLQQISVTEDPTTVFAASPIFVVLVPPSTTLSLLVANHTLVESARSSAAGSMQHSSTNSFQTTTTGTVSSTTATATDQLSPTQSVVSPEMHISNTPAIVGNDMAILNASISPFIKAGSDSKYIVEQRKRQKPDARASQTVIVDGILPEFTFPTAHSDVPLVSSDTWGEDLRIEDPELAAGLWPGSPIGGSADEPDIAQIFENIKNRVTFRRHQDSGLVVSVRNVQDRELGD</sequence>
<accession>A0A9P5PHD4</accession>
<name>A0A9P5PHD4_9AGAR</name>
<proteinExistence type="predicted"/>
<evidence type="ECO:0000256" key="1">
    <source>
        <dbReference type="SAM" id="MobiDB-lite"/>
    </source>
</evidence>